<evidence type="ECO:0000313" key="2">
    <source>
        <dbReference type="Proteomes" id="UP000305778"/>
    </source>
</evidence>
<gene>
    <name evidence="1" type="ORF">FCI23_17210</name>
</gene>
<dbReference type="InterPro" id="IPR035315">
    <property type="entry name" value="DUF5372"/>
</dbReference>
<proteinExistence type="predicted"/>
<name>A0A4U0SKQ8_9ACTN</name>
<dbReference type="Proteomes" id="UP000305778">
    <property type="component" value="Unassembled WGS sequence"/>
</dbReference>
<evidence type="ECO:0000313" key="1">
    <source>
        <dbReference type="EMBL" id="TKA10424.1"/>
    </source>
</evidence>
<organism evidence="1 2">
    <name type="scientific">Actinacidiphila oryziradicis</name>
    <dbReference type="NCBI Taxonomy" id="2571141"/>
    <lineage>
        <taxon>Bacteria</taxon>
        <taxon>Bacillati</taxon>
        <taxon>Actinomycetota</taxon>
        <taxon>Actinomycetes</taxon>
        <taxon>Kitasatosporales</taxon>
        <taxon>Streptomycetaceae</taxon>
        <taxon>Actinacidiphila</taxon>
    </lineage>
</organism>
<dbReference type="Pfam" id="PF17342">
    <property type="entry name" value="DUF5372"/>
    <property type="match status" value="1"/>
</dbReference>
<sequence>MHYLDGSGGRARIPTEWTDEAPVDPLVVAAAGRCPFRTDDLVELSALMDALRGPGHGPAEGVAGLMP</sequence>
<protein>
    <submittedName>
        <fullName evidence="1">Uncharacterized protein</fullName>
    </submittedName>
</protein>
<dbReference type="AlphaFoldDB" id="A0A4U0SKQ8"/>
<accession>A0A4U0SKQ8</accession>
<dbReference type="EMBL" id="SUMC01000014">
    <property type="protein sequence ID" value="TKA10424.1"/>
    <property type="molecule type" value="Genomic_DNA"/>
</dbReference>
<reference evidence="1 2" key="1">
    <citation type="submission" date="2019-04" db="EMBL/GenBank/DDBJ databases">
        <title>Streptomyces oryziradicis sp. nov., a novel actinomycete isolated from rhizosphere soil of rice (Oryza sativa L.).</title>
        <authorList>
            <person name="Li C."/>
        </authorList>
    </citation>
    <scope>NUCLEOTIDE SEQUENCE [LARGE SCALE GENOMIC DNA]</scope>
    <source>
        <strain evidence="1 2">NEAU-C40</strain>
    </source>
</reference>
<dbReference type="OrthoDB" id="8376804at2"/>
<keyword evidence="2" id="KW-1185">Reference proteome</keyword>
<comment type="caution">
    <text evidence="1">The sequence shown here is derived from an EMBL/GenBank/DDBJ whole genome shotgun (WGS) entry which is preliminary data.</text>
</comment>